<proteinExistence type="inferred from homology"/>
<feature type="transmembrane region" description="Helical" evidence="7">
    <location>
        <begin position="76"/>
        <end position="95"/>
    </location>
</feature>
<protein>
    <submittedName>
        <fullName evidence="9">Zn-dependent protease with chaperone function</fullName>
    </submittedName>
</protein>
<dbReference type="GO" id="GO:0006508">
    <property type="term" value="P:proteolysis"/>
    <property type="evidence" value="ECO:0007669"/>
    <property type="project" value="UniProtKB-KW"/>
</dbReference>
<keyword evidence="2" id="KW-0479">Metal-binding</keyword>
<dbReference type="PANTHER" id="PTHR34978">
    <property type="entry name" value="POSSIBLE SENSOR-TRANSDUCER PROTEIN BLAR"/>
    <property type="match status" value="1"/>
</dbReference>
<comment type="cofactor">
    <cofactor evidence="6">
        <name>Zn(2+)</name>
        <dbReference type="ChEBI" id="CHEBI:29105"/>
    </cofactor>
    <text evidence="6">Binds 1 zinc ion per subunit.</text>
</comment>
<keyword evidence="4 6" id="KW-0862">Zinc</keyword>
<gene>
    <name evidence="9" type="ORF">MHPYR_440036</name>
</gene>
<dbReference type="Pfam" id="PF01435">
    <property type="entry name" value="Peptidase_M48"/>
    <property type="match status" value="1"/>
</dbReference>
<feature type="transmembrane region" description="Helical" evidence="7">
    <location>
        <begin position="6"/>
        <end position="26"/>
    </location>
</feature>
<dbReference type="InterPro" id="IPR052173">
    <property type="entry name" value="Beta-lactam_resp_regulator"/>
</dbReference>
<dbReference type="CDD" id="cd07326">
    <property type="entry name" value="M56_BlaR1_MecR1_like"/>
    <property type="match status" value="1"/>
</dbReference>
<evidence type="ECO:0000256" key="7">
    <source>
        <dbReference type="SAM" id="Phobius"/>
    </source>
</evidence>
<keyword evidence="7" id="KW-0472">Membrane</keyword>
<evidence type="ECO:0000256" key="5">
    <source>
        <dbReference type="ARBA" id="ARBA00023049"/>
    </source>
</evidence>
<evidence type="ECO:0000256" key="3">
    <source>
        <dbReference type="ARBA" id="ARBA00022801"/>
    </source>
</evidence>
<sequence>MSAIWVWLVTGLALGGVSPALLRVLVRRGIHPHILLLAWLTLLSATVVQIALPGLGDVMHRCWLVLHNGQPDRLDGIGGALSAAMLLTAFVRAGWALRRSAAARRALRDRHLGLARILGGARRDQGVLWLPVAEPVAYSVPGHPPLVVASTGLRAVLDADALAGVLAHERAHLARRHHMLVAAADAAAAGFWWLPLMRASPALVRTLVELDADAHAARLHGAGGLRRALQTLRPAPVAAPALGITSECTELRLARLAAQAPGDTVSAMAALGVVASLLSAVSITVLLAVTVLASCAT</sequence>
<dbReference type="PANTHER" id="PTHR34978:SF3">
    <property type="entry name" value="SLR0241 PROTEIN"/>
    <property type="match status" value="1"/>
</dbReference>
<dbReference type="GO" id="GO:0046872">
    <property type="term" value="F:metal ion binding"/>
    <property type="evidence" value="ECO:0007669"/>
    <property type="project" value="UniProtKB-KW"/>
</dbReference>
<keyword evidence="1 6" id="KW-0645">Protease</keyword>
<feature type="transmembrane region" description="Helical" evidence="7">
    <location>
        <begin position="33"/>
        <end position="56"/>
    </location>
</feature>
<dbReference type="Gene3D" id="3.30.2010.10">
    <property type="entry name" value="Metalloproteases ('zincins'), catalytic domain"/>
    <property type="match status" value="1"/>
</dbReference>
<keyword evidence="5 6" id="KW-0482">Metalloprotease</keyword>
<comment type="similarity">
    <text evidence="6">Belongs to the peptidase M48 family.</text>
</comment>
<dbReference type="AlphaFoldDB" id="A0A1Y5PFR3"/>
<dbReference type="EMBL" id="FLQS01000039">
    <property type="protein sequence ID" value="SBS77524.1"/>
    <property type="molecule type" value="Genomic_DNA"/>
</dbReference>
<evidence type="ECO:0000256" key="1">
    <source>
        <dbReference type="ARBA" id="ARBA00022670"/>
    </source>
</evidence>
<feature type="domain" description="Peptidase M48" evidence="8">
    <location>
        <begin position="146"/>
        <end position="183"/>
    </location>
</feature>
<keyword evidence="7" id="KW-0812">Transmembrane</keyword>
<keyword evidence="3 6" id="KW-0378">Hydrolase</keyword>
<organism evidence="9">
    <name type="scientific">uncultured Mycobacterium sp</name>
    <dbReference type="NCBI Taxonomy" id="171292"/>
    <lineage>
        <taxon>Bacteria</taxon>
        <taxon>Bacillati</taxon>
        <taxon>Actinomycetota</taxon>
        <taxon>Actinomycetes</taxon>
        <taxon>Mycobacteriales</taxon>
        <taxon>Mycobacteriaceae</taxon>
        <taxon>Mycobacterium</taxon>
        <taxon>environmental samples</taxon>
    </lineage>
</organism>
<evidence type="ECO:0000256" key="6">
    <source>
        <dbReference type="RuleBase" id="RU003983"/>
    </source>
</evidence>
<dbReference type="InterPro" id="IPR001915">
    <property type="entry name" value="Peptidase_M48"/>
</dbReference>
<reference evidence="9" key="1">
    <citation type="submission" date="2016-03" db="EMBL/GenBank/DDBJ databases">
        <authorList>
            <person name="Ploux O."/>
        </authorList>
    </citation>
    <scope>NUCLEOTIDE SEQUENCE</scope>
    <source>
        <strain evidence="9">UC10</strain>
    </source>
</reference>
<evidence type="ECO:0000256" key="4">
    <source>
        <dbReference type="ARBA" id="ARBA00022833"/>
    </source>
</evidence>
<dbReference type="GO" id="GO:0004222">
    <property type="term" value="F:metalloendopeptidase activity"/>
    <property type="evidence" value="ECO:0007669"/>
    <property type="project" value="InterPro"/>
</dbReference>
<evidence type="ECO:0000259" key="8">
    <source>
        <dbReference type="Pfam" id="PF01435"/>
    </source>
</evidence>
<evidence type="ECO:0000313" key="9">
    <source>
        <dbReference type="EMBL" id="SBS77524.1"/>
    </source>
</evidence>
<feature type="transmembrane region" description="Helical" evidence="7">
    <location>
        <begin position="269"/>
        <end position="293"/>
    </location>
</feature>
<name>A0A1Y5PFR3_9MYCO</name>
<accession>A0A1Y5PFR3</accession>
<evidence type="ECO:0000256" key="2">
    <source>
        <dbReference type="ARBA" id="ARBA00022723"/>
    </source>
</evidence>
<keyword evidence="7" id="KW-1133">Transmembrane helix</keyword>